<keyword evidence="2" id="KW-0680">Restriction system</keyword>
<dbReference type="AlphaFoldDB" id="A0A1F6TTW6"/>
<dbReference type="EMBL" id="MFSU01000024">
    <property type="protein sequence ID" value="OGI48573.1"/>
    <property type="molecule type" value="Genomic_DNA"/>
</dbReference>
<dbReference type="InterPro" id="IPR038333">
    <property type="entry name" value="T1MK-like_N_sf"/>
</dbReference>
<dbReference type="GO" id="GO:0009307">
    <property type="term" value="P:DNA restriction-modification system"/>
    <property type="evidence" value="ECO:0007669"/>
    <property type="project" value="UniProtKB-KW"/>
</dbReference>
<sequence length="66" mass="7259">MARGNEKTIEKPKKANANGLPVRRTLTGANLDEAQLWQTADALRGGMDAAERKHLAMNLIVEKSEE</sequence>
<feature type="compositionally biased region" description="Basic and acidic residues" evidence="3">
    <location>
        <begin position="1"/>
        <end position="13"/>
    </location>
</feature>
<evidence type="ECO:0000256" key="3">
    <source>
        <dbReference type="SAM" id="MobiDB-lite"/>
    </source>
</evidence>
<reference evidence="4 5" key="1">
    <citation type="journal article" date="2016" name="Nat. Commun.">
        <title>Thousands of microbial genomes shed light on interconnected biogeochemical processes in an aquifer system.</title>
        <authorList>
            <person name="Anantharaman K."/>
            <person name="Brown C.T."/>
            <person name="Hug L.A."/>
            <person name="Sharon I."/>
            <person name="Castelle C.J."/>
            <person name="Probst A.J."/>
            <person name="Thomas B.C."/>
            <person name="Singh A."/>
            <person name="Wilkins M.J."/>
            <person name="Karaoz U."/>
            <person name="Brodie E.L."/>
            <person name="Williams K.H."/>
            <person name="Hubbard S.S."/>
            <person name="Banfield J.F."/>
        </authorList>
    </citation>
    <scope>NUCLEOTIDE SEQUENCE [LARGE SCALE GENOMIC DNA]</scope>
</reference>
<comment type="caution">
    <text evidence="4">The sequence shown here is derived from an EMBL/GenBank/DDBJ whole genome shotgun (WGS) entry which is preliminary data.</text>
</comment>
<comment type="similarity">
    <text evidence="1">Belongs to the N(4)/N(6)-methyltransferase family.</text>
</comment>
<dbReference type="Gene3D" id="1.20.1260.30">
    <property type="match status" value="1"/>
</dbReference>
<evidence type="ECO:0000256" key="2">
    <source>
        <dbReference type="ARBA" id="ARBA00022747"/>
    </source>
</evidence>
<gene>
    <name evidence="4" type="ORF">A2151_02450</name>
</gene>
<protein>
    <submittedName>
        <fullName evidence="4">Uncharacterized protein</fullName>
    </submittedName>
</protein>
<dbReference type="Proteomes" id="UP000178885">
    <property type="component" value="Unassembled WGS sequence"/>
</dbReference>
<feature type="region of interest" description="Disordered" evidence="3">
    <location>
        <begin position="1"/>
        <end position="22"/>
    </location>
</feature>
<organism evidence="4 5">
    <name type="scientific">Candidatus Muproteobacteria bacterium RBG_16_65_34</name>
    <dbReference type="NCBI Taxonomy" id="1817760"/>
    <lineage>
        <taxon>Bacteria</taxon>
        <taxon>Pseudomonadati</taxon>
        <taxon>Pseudomonadota</taxon>
        <taxon>Candidatus Muproteobacteria</taxon>
    </lineage>
</organism>
<accession>A0A1F6TTW6</accession>
<proteinExistence type="inferred from homology"/>
<name>A0A1F6TTW6_9PROT</name>
<evidence type="ECO:0000256" key="1">
    <source>
        <dbReference type="ARBA" id="ARBA00006594"/>
    </source>
</evidence>
<evidence type="ECO:0000313" key="5">
    <source>
        <dbReference type="Proteomes" id="UP000178885"/>
    </source>
</evidence>
<evidence type="ECO:0000313" key="4">
    <source>
        <dbReference type="EMBL" id="OGI48573.1"/>
    </source>
</evidence>